<dbReference type="Proteomes" id="UP001596074">
    <property type="component" value="Unassembled WGS sequence"/>
</dbReference>
<sequence>MTLAPARPRGPRDPAAPHPLAAARRAFDPRAAASSATPLDQGNSTSSTADHPGDRGHPITAGGPSRPRSRSAAGELIDEPRGAA</sequence>
<dbReference type="EMBL" id="JBHSON010000061">
    <property type="protein sequence ID" value="MFC5750944.1"/>
    <property type="molecule type" value="Genomic_DNA"/>
</dbReference>
<organism evidence="2 3">
    <name type="scientific">Actinomadura rugatobispora</name>
    <dbReference type="NCBI Taxonomy" id="1994"/>
    <lineage>
        <taxon>Bacteria</taxon>
        <taxon>Bacillati</taxon>
        <taxon>Actinomycetota</taxon>
        <taxon>Actinomycetes</taxon>
        <taxon>Streptosporangiales</taxon>
        <taxon>Thermomonosporaceae</taxon>
        <taxon>Actinomadura</taxon>
    </lineage>
</organism>
<reference evidence="3" key="1">
    <citation type="journal article" date="2019" name="Int. J. Syst. Evol. Microbiol.">
        <title>The Global Catalogue of Microorganisms (GCM) 10K type strain sequencing project: providing services to taxonomists for standard genome sequencing and annotation.</title>
        <authorList>
            <consortium name="The Broad Institute Genomics Platform"/>
            <consortium name="The Broad Institute Genome Sequencing Center for Infectious Disease"/>
            <person name="Wu L."/>
            <person name="Ma J."/>
        </authorList>
    </citation>
    <scope>NUCLEOTIDE SEQUENCE [LARGE SCALE GENOMIC DNA]</scope>
    <source>
        <strain evidence="3">KCTC 42087</strain>
    </source>
</reference>
<dbReference type="RefSeq" id="WP_378286797.1">
    <property type="nucleotide sequence ID" value="NZ_JBHSON010000061.1"/>
</dbReference>
<gene>
    <name evidence="2" type="ORF">ACFPZN_35455</name>
</gene>
<comment type="caution">
    <text evidence="2">The sequence shown here is derived from an EMBL/GenBank/DDBJ whole genome shotgun (WGS) entry which is preliminary data.</text>
</comment>
<feature type="region of interest" description="Disordered" evidence="1">
    <location>
        <begin position="1"/>
        <end position="84"/>
    </location>
</feature>
<evidence type="ECO:0000313" key="3">
    <source>
        <dbReference type="Proteomes" id="UP001596074"/>
    </source>
</evidence>
<evidence type="ECO:0000256" key="1">
    <source>
        <dbReference type="SAM" id="MobiDB-lite"/>
    </source>
</evidence>
<name>A0ABW1AAB4_9ACTN</name>
<proteinExistence type="predicted"/>
<feature type="compositionally biased region" description="Polar residues" evidence="1">
    <location>
        <begin position="37"/>
        <end position="49"/>
    </location>
</feature>
<protein>
    <submittedName>
        <fullName evidence="2">Uncharacterized protein</fullName>
    </submittedName>
</protein>
<feature type="compositionally biased region" description="Low complexity" evidence="1">
    <location>
        <begin position="18"/>
        <end position="36"/>
    </location>
</feature>
<keyword evidence="3" id="KW-1185">Reference proteome</keyword>
<accession>A0ABW1AAB4</accession>
<evidence type="ECO:0000313" key="2">
    <source>
        <dbReference type="EMBL" id="MFC5750944.1"/>
    </source>
</evidence>